<dbReference type="HOGENOM" id="CLU_1162793_0_0_1"/>
<accession>D8QNX2</accession>
<organism evidence="5">
    <name type="scientific">Selaginella moellendorffii</name>
    <name type="common">Spikemoss</name>
    <dbReference type="NCBI Taxonomy" id="88036"/>
    <lineage>
        <taxon>Eukaryota</taxon>
        <taxon>Viridiplantae</taxon>
        <taxon>Streptophyta</taxon>
        <taxon>Embryophyta</taxon>
        <taxon>Tracheophyta</taxon>
        <taxon>Lycopodiopsida</taxon>
        <taxon>Selaginellales</taxon>
        <taxon>Selaginellaceae</taxon>
        <taxon>Selaginella</taxon>
    </lineage>
</organism>
<dbReference type="Gene3D" id="2.60.60.20">
    <property type="entry name" value="PLAT/LH2 domain"/>
    <property type="match status" value="1"/>
</dbReference>
<dbReference type="PROSITE" id="PS50095">
    <property type="entry name" value="PLAT"/>
    <property type="match status" value="1"/>
</dbReference>
<dbReference type="InterPro" id="IPR036392">
    <property type="entry name" value="PLAT/LH2_dom_sf"/>
</dbReference>
<name>D8QNX2_SELML</name>
<feature type="signal peptide" evidence="2">
    <location>
        <begin position="1"/>
        <end position="35"/>
    </location>
</feature>
<dbReference type="PANTHER" id="PTHR31718:SF64">
    <property type="entry name" value="OS10G0361900 PROTEIN"/>
    <property type="match status" value="1"/>
</dbReference>
<dbReference type="Gramene" id="EFJ38186">
    <property type="protein sequence ID" value="EFJ38186"/>
    <property type="gene ID" value="SELMODRAFT_403057"/>
</dbReference>
<dbReference type="Pfam" id="PF01477">
    <property type="entry name" value="PLAT"/>
    <property type="match status" value="1"/>
</dbReference>
<feature type="domain" description="PLAT" evidence="3">
    <location>
        <begin position="117"/>
        <end position="239"/>
    </location>
</feature>
<gene>
    <name evidence="4" type="ORF">SELMODRAFT_403057</name>
</gene>
<dbReference type="InParanoid" id="D8QNX2"/>
<proteinExistence type="predicted"/>
<comment type="caution">
    <text evidence="1">Lacks conserved residue(s) required for the propagation of feature annotation.</text>
</comment>
<evidence type="ECO:0000256" key="2">
    <source>
        <dbReference type="SAM" id="SignalP"/>
    </source>
</evidence>
<reference evidence="4 5" key="1">
    <citation type="journal article" date="2011" name="Science">
        <title>The Selaginella genome identifies genetic changes associated with the evolution of vascular plants.</title>
        <authorList>
            <person name="Banks J.A."/>
            <person name="Nishiyama T."/>
            <person name="Hasebe M."/>
            <person name="Bowman J.L."/>
            <person name="Gribskov M."/>
            <person name="dePamphilis C."/>
            <person name="Albert V.A."/>
            <person name="Aono N."/>
            <person name="Aoyama T."/>
            <person name="Ambrose B.A."/>
            <person name="Ashton N.W."/>
            <person name="Axtell M.J."/>
            <person name="Barker E."/>
            <person name="Barker M.S."/>
            <person name="Bennetzen J.L."/>
            <person name="Bonawitz N.D."/>
            <person name="Chapple C."/>
            <person name="Cheng C."/>
            <person name="Correa L.G."/>
            <person name="Dacre M."/>
            <person name="DeBarry J."/>
            <person name="Dreyer I."/>
            <person name="Elias M."/>
            <person name="Engstrom E.M."/>
            <person name="Estelle M."/>
            <person name="Feng L."/>
            <person name="Finet C."/>
            <person name="Floyd S.K."/>
            <person name="Frommer W.B."/>
            <person name="Fujita T."/>
            <person name="Gramzow L."/>
            <person name="Gutensohn M."/>
            <person name="Harholt J."/>
            <person name="Hattori M."/>
            <person name="Heyl A."/>
            <person name="Hirai T."/>
            <person name="Hiwatashi Y."/>
            <person name="Ishikawa M."/>
            <person name="Iwata M."/>
            <person name="Karol K.G."/>
            <person name="Koehler B."/>
            <person name="Kolukisaoglu U."/>
            <person name="Kubo M."/>
            <person name="Kurata T."/>
            <person name="Lalonde S."/>
            <person name="Li K."/>
            <person name="Li Y."/>
            <person name="Litt A."/>
            <person name="Lyons E."/>
            <person name="Manning G."/>
            <person name="Maruyama T."/>
            <person name="Michael T.P."/>
            <person name="Mikami K."/>
            <person name="Miyazaki S."/>
            <person name="Morinaga S."/>
            <person name="Murata T."/>
            <person name="Mueller-Roeber B."/>
            <person name="Nelson D.R."/>
            <person name="Obara M."/>
            <person name="Oguri Y."/>
            <person name="Olmstead R.G."/>
            <person name="Onodera N."/>
            <person name="Petersen B.L."/>
            <person name="Pils B."/>
            <person name="Prigge M."/>
            <person name="Rensing S.A."/>
            <person name="Riano-Pachon D.M."/>
            <person name="Roberts A.W."/>
            <person name="Sato Y."/>
            <person name="Scheller H.V."/>
            <person name="Schulz B."/>
            <person name="Schulz C."/>
            <person name="Shakirov E.V."/>
            <person name="Shibagaki N."/>
            <person name="Shinohara N."/>
            <person name="Shippen D.E."/>
            <person name="Soerensen I."/>
            <person name="Sotooka R."/>
            <person name="Sugimoto N."/>
            <person name="Sugita M."/>
            <person name="Sumikawa N."/>
            <person name="Tanurdzic M."/>
            <person name="Theissen G."/>
            <person name="Ulvskov P."/>
            <person name="Wakazuki S."/>
            <person name="Weng J.K."/>
            <person name="Willats W.W."/>
            <person name="Wipf D."/>
            <person name="Wolf P.G."/>
            <person name="Yang L."/>
            <person name="Zimmer A.D."/>
            <person name="Zhu Q."/>
            <person name="Mitros T."/>
            <person name="Hellsten U."/>
            <person name="Loque D."/>
            <person name="Otillar R."/>
            <person name="Salamov A."/>
            <person name="Schmutz J."/>
            <person name="Shapiro H."/>
            <person name="Lindquist E."/>
            <person name="Lucas S."/>
            <person name="Rokhsar D."/>
            <person name="Grigoriev I.V."/>
        </authorList>
    </citation>
    <scope>NUCLEOTIDE SEQUENCE [LARGE SCALE GENOMIC DNA]</scope>
</reference>
<dbReference type="PANTHER" id="PTHR31718">
    <property type="entry name" value="PLAT DOMAIN-CONTAINING PROTEIN"/>
    <property type="match status" value="1"/>
</dbReference>
<dbReference type="KEGG" id="smo:SELMODRAFT_403057"/>
<keyword evidence="2" id="KW-0732">Signal</keyword>
<sequence>MEFLGARGCFSWRRCARVLLAVALLLPQMAHRSVSSSLLVPAEISASSRLGCNQYQLLTCLGSQSGAPQDDCCDAIRNVLNPGCVCSPEYPGHNMLLFVISILFPIPALAVAKDKECTYGVNIKTGCVQWAGTDADVDVTFTTLLGTSVQFTLDNPGIDDFEICSLSTFTGLVANCLQAFDPVCRMVLHHNNKGKNPGWFVDWVEYIPPFSQNHMSRPVSFNVNAWLQDNSLTYTADAC</sequence>
<keyword evidence="5" id="KW-1185">Reference proteome</keyword>
<feature type="chain" id="PRO_5003121058" description="PLAT domain-containing protein" evidence="2">
    <location>
        <begin position="36"/>
        <end position="239"/>
    </location>
</feature>
<evidence type="ECO:0000256" key="1">
    <source>
        <dbReference type="PROSITE-ProRule" id="PRU00152"/>
    </source>
</evidence>
<dbReference type="AlphaFoldDB" id="D8QNX2"/>
<dbReference type="STRING" id="88036.D8QNX2"/>
<dbReference type="SUPFAM" id="SSF49723">
    <property type="entry name" value="Lipase/lipooxygenase domain (PLAT/LH2 domain)"/>
    <property type="match status" value="1"/>
</dbReference>
<evidence type="ECO:0000313" key="5">
    <source>
        <dbReference type="Proteomes" id="UP000001514"/>
    </source>
</evidence>
<evidence type="ECO:0000313" key="4">
    <source>
        <dbReference type="EMBL" id="EFJ38186.1"/>
    </source>
</evidence>
<protein>
    <recommendedName>
        <fullName evidence="3">PLAT domain-containing protein</fullName>
    </recommendedName>
</protein>
<dbReference type="Proteomes" id="UP000001514">
    <property type="component" value="Unassembled WGS sequence"/>
</dbReference>
<dbReference type="EMBL" id="GL377565">
    <property type="protein sequence ID" value="EFJ38186.1"/>
    <property type="molecule type" value="Genomic_DNA"/>
</dbReference>
<dbReference type="InterPro" id="IPR001024">
    <property type="entry name" value="PLAT/LH2_dom"/>
</dbReference>
<evidence type="ECO:0000259" key="3">
    <source>
        <dbReference type="PROSITE" id="PS50095"/>
    </source>
</evidence>